<dbReference type="OrthoDB" id="424426at2"/>
<evidence type="ECO:0000313" key="2">
    <source>
        <dbReference type="Proteomes" id="UP000236742"/>
    </source>
</evidence>
<protein>
    <submittedName>
        <fullName evidence="1">Predicted metal-binding protein</fullName>
    </submittedName>
</protein>
<dbReference type="InterPro" id="IPR036249">
    <property type="entry name" value="Thioredoxin-like_sf"/>
</dbReference>
<accession>A0A1H5YVS4</accession>
<dbReference type="EMBL" id="FNVD01000022">
    <property type="protein sequence ID" value="SEG27346.1"/>
    <property type="molecule type" value="Genomic_DNA"/>
</dbReference>
<reference evidence="2" key="1">
    <citation type="submission" date="2016-10" db="EMBL/GenBank/DDBJ databases">
        <authorList>
            <person name="Varghese N."/>
            <person name="Submissions S."/>
        </authorList>
    </citation>
    <scope>NUCLEOTIDE SEQUENCE [LARGE SCALE GENOMIC DNA]</scope>
    <source>
        <strain evidence="2">DSM 23413</strain>
    </source>
</reference>
<proteinExistence type="predicted"/>
<evidence type="ECO:0000313" key="1">
    <source>
        <dbReference type="EMBL" id="SEG27346.1"/>
    </source>
</evidence>
<dbReference type="CDD" id="cd02980">
    <property type="entry name" value="TRX_Fd_family"/>
    <property type="match status" value="1"/>
</dbReference>
<dbReference type="SUPFAM" id="SSF52833">
    <property type="entry name" value="Thioredoxin-like"/>
    <property type="match status" value="1"/>
</dbReference>
<dbReference type="Pfam" id="PF07845">
    <property type="entry name" value="DUF1636"/>
    <property type="match status" value="1"/>
</dbReference>
<name>A0A1H5YVS4_9RHOB</name>
<dbReference type="InterPro" id="IPR012863">
    <property type="entry name" value="DUF1636"/>
</dbReference>
<gene>
    <name evidence="1" type="ORF">SAMN05421751_12237</name>
</gene>
<dbReference type="Proteomes" id="UP000236742">
    <property type="component" value="Unassembled WGS sequence"/>
</dbReference>
<keyword evidence="2" id="KW-1185">Reference proteome</keyword>
<sequence>MTSTPGTPPVELLVCTTCRAGLPTDAPAPRPGARLHDALAGLDLPERVILRGVECLSNCDRGCSIVLRGGPGRWTYVYGNFTGPDDAELIRDVAARYEQTADGLIPWRERPPHFRKNCITRIPPQEIPE</sequence>
<dbReference type="RefSeq" id="WP_104009177.1">
    <property type="nucleotide sequence ID" value="NZ_FNVD01000022.1"/>
</dbReference>
<dbReference type="AlphaFoldDB" id="A0A1H5YVS4"/>
<organism evidence="1 2">
    <name type="scientific">Jhaorihella thermophila</name>
    <dbReference type="NCBI Taxonomy" id="488547"/>
    <lineage>
        <taxon>Bacteria</taxon>
        <taxon>Pseudomonadati</taxon>
        <taxon>Pseudomonadota</taxon>
        <taxon>Alphaproteobacteria</taxon>
        <taxon>Rhodobacterales</taxon>
        <taxon>Paracoccaceae</taxon>
        <taxon>Jhaorihella</taxon>
    </lineage>
</organism>